<proteinExistence type="predicted"/>
<organism evidence="2">
    <name type="scientific">Anguilla anguilla</name>
    <name type="common">European freshwater eel</name>
    <name type="synonym">Muraena anguilla</name>
    <dbReference type="NCBI Taxonomy" id="7936"/>
    <lineage>
        <taxon>Eukaryota</taxon>
        <taxon>Metazoa</taxon>
        <taxon>Chordata</taxon>
        <taxon>Craniata</taxon>
        <taxon>Vertebrata</taxon>
        <taxon>Euteleostomi</taxon>
        <taxon>Actinopterygii</taxon>
        <taxon>Neopterygii</taxon>
        <taxon>Teleostei</taxon>
        <taxon>Anguilliformes</taxon>
        <taxon>Anguillidae</taxon>
        <taxon>Anguilla</taxon>
    </lineage>
</organism>
<reference evidence="2" key="2">
    <citation type="journal article" date="2015" name="Fish Shellfish Immunol.">
        <title>Early steps in the European eel (Anguilla anguilla)-Vibrio vulnificus interaction in the gills: Role of the RtxA13 toxin.</title>
        <authorList>
            <person name="Callol A."/>
            <person name="Pajuelo D."/>
            <person name="Ebbesson L."/>
            <person name="Teles M."/>
            <person name="MacKenzie S."/>
            <person name="Amaro C."/>
        </authorList>
    </citation>
    <scope>NUCLEOTIDE SEQUENCE</scope>
</reference>
<evidence type="ECO:0000256" key="1">
    <source>
        <dbReference type="SAM" id="MobiDB-lite"/>
    </source>
</evidence>
<evidence type="ECO:0000313" key="2">
    <source>
        <dbReference type="EMBL" id="JAI00150.1"/>
    </source>
</evidence>
<dbReference type="EMBL" id="GBXM01008428">
    <property type="protein sequence ID" value="JAI00150.1"/>
    <property type="molecule type" value="Transcribed_RNA"/>
</dbReference>
<accession>A0A0E9XBW5</accession>
<reference evidence="2" key="1">
    <citation type="submission" date="2014-11" db="EMBL/GenBank/DDBJ databases">
        <authorList>
            <person name="Amaro Gonzalez C."/>
        </authorList>
    </citation>
    <scope>NUCLEOTIDE SEQUENCE</scope>
</reference>
<name>A0A0E9XBW5_ANGAN</name>
<feature type="region of interest" description="Disordered" evidence="1">
    <location>
        <begin position="1"/>
        <end position="21"/>
    </location>
</feature>
<dbReference type="AlphaFoldDB" id="A0A0E9XBW5"/>
<protein>
    <submittedName>
        <fullName evidence="2">Uncharacterized protein</fullName>
    </submittedName>
</protein>
<sequence length="43" mass="4715">MFLKASADMPRPGSAHTAWCAGQHRVSGSTLRPRQQRRATVGH</sequence>